<evidence type="ECO:0000313" key="3">
    <source>
        <dbReference type="Proteomes" id="UP001632038"/>
    </source>
</evidence>
<accession>A0ABD3D6R3</accession>
<keyword evidence="3" id="KW-1185">Reference proteome</keyword>
<evidence type="ECO:0000256" key="1">
    <source>
        <dbReference type="SAM" id="Phobius"/>
    </source>
</evidence>
<keyword evidence="1" id="KW-0472">Membrane</keyword>
<evidence type="ECO:0000313" key="2">
    <source>
        <dbReference type="EMBL" id="KAL3636422.1"/>
    </source>
</evidence>
<keyword evidence="1" id="KW-0812">Transmembrane</keyword>
<gene>
    <name evidence="2" type="primary">RGS1_2</name>
    <name evidence="2" type="ORF">CASFOL_020969</name>
</gene>
<sequence>MLVYVVIHVEKPLNNRCHMGILWIIPIMCLHASYVAAMVGFTGAIRHIEFRFQELKDLWRGILVSSCCIDK</sequence>
<reference evidence="3" key="1">
    <citation type="journal article" date="2024" name="IScience">
        <title>Strigolactones Initiate the Formation of Haustorium-like Structures in Castilleja.</title>
        <authorList>
            <person name="Buerger M."/>
            <person name="Peterson D."/>
            <person name="Chory J."/>
        </authorList>
    </citation>
    <scope>NUCLEOTIDE SEQUENCE [LARGE SCALE GENOMIC DNA]</scope>
</reference>
<proteinExistence type="predicted"/>
<protein>
    <submittedName>
        <fullName evidence="2">G-protein signaling regulator protein</fullName>
    </submittedName>
</protein>
<keyword evidence="1" id="KW-1133">Transmembrane helix</keyword>
<dbReference type="AlphaFoldDB" id="A0ABD3D6R3"/>
<name>A0ABD3D6R3_9LAMI</name>
<organism evidence="2 3">
    <name type="scientific">Castilleja foliolosa</name>
    <dbReference type="NCBI Taxonomy" id="1961234"/>
    <lineage>
        <taxon>Eukaryota</taxon>
        <taxon>Viridiplantae</taxon>
        <taxon>Streptophyta</taxon>
        <taxon>Embryophyta</taxon>
        <taxon>Tracheophyta</taxon>
        <taxon>Spermatophyta</taxon>
        <taxon>Magnoliopsida</taxon>
        <taxon>eudicotyledons</taxon>
        <taxon>Gunneridae</taxon>
        <taxon>Pentapetalae</taxon>
        <taxon>asterids</taxon>
        <taxon>lamiids</taxon>
        <taxon>Lamiales</taxon>
        <taxon>Orobanchaceae</taxon>
        <taxon>Pedicularideae</taxon>
        <taxon>Castillejinae</taxon>
        <taxon>Castilleja</taxon>
    </lineage>
</organism>
<dbReference type="Proteomes" id="UP001632038">
    <property type="component" value="Unassembled WGS sequence"/>
</dbReference>
<dbReference type="EMBL" id="JAVIJP010000027">
    <property type="protein sequence ID" value="KAL3636422.1"/>
    <property type="molecule type" value="Genomic_DNA"/>
</dbReference>
<feature type="transmembrane region" description="Helical" evidence="1">
    <location>
        <begin position="20"/>
        <end position="45"/>
    </location>
</feature>
<comment type="caution">
    <text evidence="2">The sequence shown here is derived from an EMBL/GenBank/DDBJ whole genome shotgun (WGS) entry which is preliminary data.</text>
</comment>